<keyword evidence="2" id="KW-0378">Hydrolase</keyword>
<dbReference type="InterPro" id="IPR000477">
    <property type="entry name" value="RT_dom"/>
</dbReference>
<dbReference type="PANTHER" id="PTHR33064">
    <property type="entry name" value="POL PROTEIN"/>
    <property type="match status" value="1"/>
</dbReference>
<dbReference type="InterPro" id="IPR043502">
    <property type="entry name" value="DNA/RNA_pol_sf"/>
</dbReference>
<dbReference type="Pfam" id="PF00078">
    <property type="entry name" value="RVT_1"/>
    <property type="match status" value="1"/>
</dbReference>
<keyword evidence="2" id="KW-0255">Endonuclease</keyword>
<proteinExistence type="predicted"/>
<dbReference type="VEuPathDB" id="MicrosporidiaDB:G9O61_00g016600"/>
<dbReference type="PROSITE" id="PS50878">
    <property type="entry name" value="RT_POL"/>
    <property type="match status" value="1"/>
</dbReference>
<dbReference type="OrthoDB" id="2194291at2759"/>
<gene>
    <name evidence="2" type="ORF">AAJ76_1690002066</name>
</gene>
<accession>A0A0F9YMB4</accession>
<dbReference type="AlphaFoldDB" id="A0A0F9YMB4"/>
<protein>
    <submittedName>
        <fullName evidence="2">Enzymatic polyprotein endonuclease reverse</fullName>
    </submittedName>
</protein>
<dbReference type="Proteomes" id="UP000034350">
    <property type="component" value="Unassembled WGS sequence"/>
</dbReference>
<dbReference type="GeneID" id="36319116"/>
<dbReference type="InterPro" id="IPR051320">
    <property type="entry name" value="Viral_Replic_Matur_Polypro"/>
</dbReference>
<reference evidence="2 3" key="1">
    <citation type="journal article" date="2015" name="Environ. Microbiol.">
        <title>Genome analyses suggest the presence of polyploidy and recent human-driven expansions in eight global populations of the honeybee pathogen Nosema ceranae.</title>
        <authorList>
            <person name="Pelin A."/>
            <person name="Selman M."/>
            <person name="Aris-Brosou S."/>
            <person name="Farinelli L."/>
            <person name="Corradi N."/>
        </authorList>
    </citation>
    <scope>NUCLEOTIDE SEQUENCE [LARGE SCALE GENOMIC DNA]</scope>
    <source>
        <strain evidence="2 3">PA08 1199</strain>
    </source>
</reference>
<dbReference type="Gene3D" id="3.10.10.10">
    <property type="entry name" value="HIV Type 1 Reverse Transcriptase, subunit A, domain 1"/>
    <property type="match status" value="1"/>
</dbReference>
<dbReference type="CDD" id="cd01647">
    <property type="entry name" value="RT_LTR"/>
    <property type="match status" value="1"/>
</dbReference>
<keyword evidence="2" id="KW-0540">Nuclease</keyword>
<dbReference type="SUPFAM" id="SSF56672">
    <property type="entry name" value="DNA/RNA polymerases"/>
    <property type="match status" value="1"/>
</dbReference>
<sequence>MEDKTNMFSLAFPIEKKTSDLRIVIDYRKTNKHIIDGPYEIPKIFETLQLLERKAFFTKIDLKNGFDQISIDKQSSKITGFMMFNKIYTYKRIPFGIKSGPNFFQKYVCEILSDVNSLWIHR</sequence>
<dbReference type="VEuPathDB" id="MicrosporidiaDB:AAJ76_1690002066"/>
<dbReference type="PANTHER" id="PTHR33064:SF37">
    <property type="entry name" value="RIBONUCLEASE H"/>
    <property type="match status" value="1"/>
</dbReference>
<keyword evidence="3" id="KW-1185">Reference proteome</keyword>
<evidence type="ECO:0000313" key="2">
    <source>
        <dbReference type="EMBL" id="KKO73932.1"/>
    </source>
</evidence>
<name>A0A0F9YMB4_9MICR</name>
<evidence type="ECO:0000313" key="3">
    <source>
        <dbReference type="Proteomes" id="UP000034350"/>
    </source>
</evidence>
<comment type="caution">
    <text evidence="2">The sequence shown here is derived from an EMBL/GenBank/DDBJ whole genome shotgun (WGS) entry which is preliminary data.</text>
</comment>
<dbReference type="EMBL" id="JPQZ01000169">
    <property type="protein sequence ID" value="KKO73932.1"/>
    <property type="molecule type" value="Genomic_DNA"/>
</dbReference>
<feature type="domain" description="Reverse transcriptase" evidence="1">
    <location>
        <begin position="1"/>
        <end position="122"/>
    </location>
</feature>
<evidence type="ECO:0000259" key="1">
    <source>
        <dbReference type="PROSITE" id="PS50878"/>
    </source>
</evidence>
<dbReference type="RefSeq" id="XP_024329674.1">
    <property type="nucleotide sequence ID" value="XM_024474206.1"/>
</dbReference>
<organism evidence="2 3">
    <name type="scientific">Vairimorpha ceranae</name>
    <dbReference type="NCBI Taxonomy" id="40302"/>
    <lineage>
        <taxon>Eukaryota</taxon>
        <taxon>Fungi</taxon>
        <taxon>Fungi incertae sedis</taxon>
        <taxon>Microsporidia</taxon>
        <taxon>Nosematidae</taxon>
        <taxon>Vairimorpha</taxon>
    </lineage>
</organism>
<dbReference type="GO" id="GO:0004519">
    <property type="term" value="F:endonuclease activity"/>
    <property type="evidence" value="ECO:0007669"/>
    <property type="project" value="UniProtKB-KW"/>
</dbReference>